<accession>A0A087DFB5</accession>
<reference evidence="2 3" key="1">
    <citation type="submission" date="2014-03" db="EMBL/GenBank/DDBJ databases">
        <title>Genomics of Bifidobacteria.</title>
        <authorList>
            <person name="Ventura M."/>
            <person name="Milani C."/>
            <person name="Lugli G.A."/>
        </authorList>
    </citation>
    <scope>NUCLEOTIDE SEQUENCE [LARGE SCALE GENOMIC DNA]</scope>
    <source>
        <strain evidence="2 3">DSM 23967</strain>
    </source>
</reference>
<feature type="transmembrane region" description="Helical" evidence="1">
    <location>
        <begin position="44"/>
        <end position="66"/>
    </location>
</feature>
<dbReference type="AlphaFoldDB" id="A0A087DFB5"/>
<evidence type="ECO:0000313" key="2">
    <source>
        <dbReference type="EMBL" id="KFI94215.1"/>
    </source>
</evidence>
<comment type="caution">
    <text evidence="2">The sequence shown here is derived from an EMBL/GenBank/DDBJ whole genome shotgun (WGS) entry which is preliminary data.</text>
</comment>
<feature type="transmembrane region" description="Helical" evidence="1">
    <location>
        <begin position="18"/>
        <end position="38"/>
    </location>
</feature>
<dbReference type="STRING" id="1437607.BISA_0253"/>
<organism evidence="2 3">
    <name type="scientific">Bifidobacterium saguini DSM 23967</name>
    <dbReference type="NCBI Taxonomy" id="1437607"/>
    <lineage>
        <taxon>Bacteria</taxon>
        <taxon>Bacillati</taxon>
        <taxon>Actinomycetota</taxon>
        <taxon>Actinomycetes</taxon>
        <taxon>Bifidobacteriales</taxon>
        <taxon>Bifidobacteriaceae</taxon>
        <taxon>Bifidobacterium</taxon>
    </lineage>
</organism>
<keyword evidence="1" id="KW-1133">Transmembrane helix</keyword>
<dbReference type="EMBL" id="JGZN01000003">
    <property type="protein sequence ID" value="KFI94215.1"/>
    <property type="molecule type" value="Genomic_DNA"/>
</dbReference>
<dbReference type="RefSeq" id="WP_051917265.1">
    <property type="nucleotide sequence ID" value="NZ_JDUT01000002.1"/>
</dbReference>
<sequence length="157" mass="16958">MTSQTLSSSRSTRLDARAIGCIAAVAIVYGLLLISILMGGEAKMGGALLINFAIPPVLLITNAVYASRATALAHPLRALLFPLLCSAVALPLLFALITPYDGECSAESVCTNMGTWYINWSTMDQVWYFLLVFAVAAFAGFGVVLFVRWIITRVRHT</sequence>
<gene>
    <name evidence="2" type="ORF">BISA_0253</name>
</gene>
<keyword evidence="1" id="KW-0812">Transmembrane</keyword>
<proteinExistence type="predicted"/>
<feature type="transmembrane region" description="Helical" evidence="1">
    <location>
        <begin position="78"/>
        <end position="97"/>
    </location>
</feature>
<name>A0A087DFB5_9BIFI</name>
<dbReference type="Proteomes" id="UP000029066">
    <property type="component" value="Unassembled WGS sequence"/>
</dbReference>
<dbReference type="OrthoDB" id="3239833at2"/>
<evidence type="ECO:0000313" key="3">
    <source>
        <dbReference type="Proteomes" id="UP000029066"/>
    </source>
</evidence>
<feature type="transmembrane region" description="Helical" evidence="1">
    <location>
        <begin position="126"/>
        <end position="151"/>
    </location>
</feature>
<protein>
    <submittedName>
        <fullName evidence="2">Uncharacterized protein</fullName>
    </submittedName>
</protein>
<keyword evidence="1" id="KW-0472">Membrane</keyword>
<evidence type="ECO:0000256" key="1">
    <source>
        <dbReference type="SAM" id="Phobius"/>
    </source>
</evidence>